<evidence type="ECO:0000256" key="3">
    <source>
        <dbReference type="SAM" id="SignalP"/>
    </source>
</evidence>
<organism evidence="4 5">
    <name type="scientific">Echria macrotheca</name>
    <dbReference type="NCBI Taxonomy" id="438768"/>
    <lineage>
        <taxon>Eukaryota</taxon>
        <taxon>Fungi</taxon>
        <taxon>Dikarya</taxon>
        <taxon>Ascomycota</taxon>
        <taxon>Pezizomycotina</taxon>
        <taxon>Sordariomycetes</taxon>
        <taxon>Sordariomycetidae</taxon>
        <taxon>Sordariales</taxon>
        <taxon>Schizotheciaceae</taxon>
        <taxon>Echria</taxon>
    </lineage>
</organism>
<dbReference type="AlphaFoldDB" id="A0AAJ0F7A5"/>
<feature type="chain" id="PRO_5042574722" evidence="3">
    <location>
        <begin position="24"/>
        <end position="684"/>
    </location>
</feature>
<reference evidence="4" key="1">
    <citation type="submission" date="2023-06" db="EMBL/GenBank/DDBJ databases">
        <title>Genome-scale phylogeny and comparative genomics of the fungal order Sordariales.</title>
        <authorList>
            <consortium name="Lawrence Berkeley National Laboratory"/>
            <person name="Hensen N."/>
            <person name="Bonometti L."/>
            <person name="Westerberg I."/>
            <person name="Brannstrom I.O."/>
            <person name="Guillou S."/>
            <person name="Cros-Aarteil S."/>
            <person name="Calhoun S."/>
            <person name="Haridas S."/>
            <person name="Kuo A."/>
            <person name="Mondo S."/>
            <person name="Pangilinan J."/>
            <person name="Riley R."/>
            <person name="Labutti K."/>
            <person name="Andreopoulos B."/>
            <person name="Lipzen A."/>
            <person name="Chen C."/>
            <person name="Yanf M."/>
            <person name="Daum C."/>
            <person name="Ng V."/>
            <person name="Clum A."/>
            <person name="Steindorff A."/>
            <person name="Ohm R."/>
            <person name="Martin F."/>
            <person name="Silar P."/>
            <person name="Natvig D."/>
            <person name="Lalanne C."/>
            <person name="Gautier V."/>
            <person name="Ament-Velasquez S.L."/>
            <person name="Kruys A."/>
            <person name="Hutchinson M.I."/>
            <person name="Powell A.J."/>
            <person name="Barry K."/>
            <person name="Miller A.N."/>
            <person name="Grigoriev I.V."/>
            <person name="Debuchy R."/>
            <person name="Gladieux P."/>
            <person name="Thoren M.H."/>
            <person name="Johannesson H."/>
        </authorList>
    </citation>
    <scope>NUCLEOTIDE SEQUENCE</scope>
    <source>
        <strain evidence="4">PSN4</strain>
    </source>
</reference>
<feature type="compositionally biased region" description="Polar residues" evidence="1">
    <location>
        <begin position="437"/>
        <end position="446"/>
    </location>
</feature>
<dbReference type="EMBL" id="MU839832">
    <property type="protein sequence ID" value="KAK1756582.1"/>
    <property type="molecule type" value="Genomic_DNA"/>
</dbReference>
<evidence type="ECO:0000313" key="4">
    <source>
        <dbReference type="EMBL" id="KAK1756582.1"/>
    </source>
</evidence>
<evidence type="ECO:0000256" key="2">
    <source>
        <dbReference type="SAM" id="Phobius"/>
    </source>
</evidence>
<accession>A0AAJ0F7A5</accession>
<comment type="caution">
    <text evidence="4">The sequence shown here is derived from an EMBL/GenBank/DDBJ whole genome shotgun (WGS) entry which is preliminary data.</text>
</comment>
<feature type="transmembrane region" description="Helical" evidence="2">
    <location>
        <begin position="478"/>
        <end position="498"/>
    </location>
</feature>
<keyword evidence="2" id="KW-0472">Membrane</keyword>
<keyword evidence="5" id="KW-1185">Reference proteome</keyword>
<gene>
    <name evidence="4" type="ORF">QBC47DRAFT_445265</name>
</gene>
<keyword evidence="2" id="KW-1133">Transmembrane helix</keyword>
<evidence type="ECO:0000256" key="1">
    <source>
        <dbReference type="SAM" id="MobiDB-lite"/>
    </source>
</evidence>
<feature type="region of interest" description="Disordered" evidence="1">
    <location>
        <begin position="407"/>
        <end position="455"/>
    </location>
</feature>
<feature type="transmembrane region" description="Helical" evidence="2">
    <location>
        <begin position="275"/>
        <end position="299"/>
    </location>
</feature>
<dbReference type="Proteomes" id="UP001239445">
    <property type="component" value="Unassembled WGS sequence"/>
</dbReference>
<proteinExistence type="predicted"/>
<name>A0AAJ0F7A5_9PEZI</name>
<feature type="transmembrane region" description="Helical" evidence="2">
    <location>
        <begin position="236"/>
        <end position="255"/>
    </location>
</feature>
<protein>
    <submittedName>
        <fullName evidence="4">Uncharacterized protein</fullName>
    </submittedName>
</protein>
<feature type="signal peptide" evidence="3">
    <location>
        <begin position="1"/>
        <end position="23"/>
    </location>
</feature>
<evidence type="ECO:0000313" key="5">
    <source>
        <dbReference type="Proteomes" id="UP001239445"/>
    </source>
</evidence>
<feature type="transmembrane region" description="Helical" evidence="2">
    <location>
        <begin position="510"/>
        <end position="531"/>
    </location>
</feature>
<keyword evidence="2" id="KW-0812">Transmembrane</keyword>
<feature type="transmembrane region" description="Helical" evidence="2">
    <location>
        <begin position="74"/>
        <end position="94"/>
    </location>
</feature>
<sequence>MSILMFGAQIMVALSVRIWFVSASPVPDTHGPGDPLSIDITTLITALPAFSTSSNGSLNGSAPIVVTQSTPVKAVVTVLSSIALVLVAATYLVLVTSSGRLLDGFYLPCRAVEAKMEIILRNCWPAHLHALPEAAKEFVPVLDNTWPILLYVVENPSMARLGSLRPGAILYQLEQPENAMNGDRKVCKGAIRPDTKLSIAAGHNELRFISAYHPKINTPAVKVSTSSPAPRHLSHFVVWQWVSLWLVVILLWNTLLYNGIIGGATSTNDRYPRLFIVSIYILLFGVQLVYSFVSVPTVYEHLAEQASWKMIFQAGFFLVAPGRSDLWLLDRVEDGGDVAMENFQIDVLGKVKRGKTLIKPYREASNHEVIAYVEDHGDAANPGTAPKSFYLLTKGIFYPKNRREETANGHMVASGNGAIGDNERESRRDKELMEQPNDASESQASDDQGDPGLEDVEADYDANLKALEKATELALDRVVLNVALLLGICMATGFATWTQTQLPDATSTQIGSYALLASTSTAIGILLTTLFQVGNIKNSAEAVVRLTEMTVYHAWFQKRGWSALPGPAFGFKRPRIDYFPPGLFKPPAAPVRLLRFWWESATYLFSRAQSYGSTFVHITRILTAIFSLLFGPGFALLPSPHPDVGAIPKIQLGGHTFIMEYEPRGGVYRTREPADGEEPAGDFE</sequence>
<keyword evidence="3" id="KW-0732">Signal</keyword>
<feature type="compositionally biased region" description="Basic and acidic residues" evidence="1">
    <location>
        <begin position="421"/>
        <end position="433"/>
    </location>
</feature>